<dbReference type="OrthoDB" id="581986at2"/>
<gene>
    <name evidence="1" type="ORF">FOB72_11280</name>
</gene>
<dbReference type="Gene3D" id="1.10.287.110">
    <property type="entry name" value="DnaJ domain"/>
    <property type="match status" value="1"/>
</dbReference>
<dbReference type="AlphaFoldDB" id="A0A5P2H3H5"/>
<evidence type="ECO:0008006" key="3">
    <source>
        <dbReference type="Google" id="ProtNLM"/>
    </source>
</evidence>
<dbReference type="InterPro" id="IPR036869">
    <property type="entry name" value="J_dom_sf"/>
</dbReference>
<protein>
    <recommendedName>
        <fullName evidence="3">J domain-containing protein</fullName>
    </recommendedName>
</protein>
<evidence type="ECO:0000313" key="2">
    <source>
        <dbReference type="Proteomes" id="UP000322822"/>
    </source>
</evidence>
<dbReference type="EMBL" id="CP044065">
    <property type="protein sequence ID" value="QET02561.1"/>
    <property type="molecule type" value="Genomic_DNA"/>
</dbReference>
<dbReference type="SUPFAM" id="SSF46565">
    <property type="entry name" value="Chaperone J-domain"/>
    <property type="match status" value="1"/>
</dbReference>
<evidence type="ECO:0000313" key="1">
    <source>
        <dbReference type="EMBL" id="QET02561.1"/>
    </source>
</evidence>
<dbReference type="Proteomes" id="UP000322822">
    <property type="component" value="Chromosome 1"/>
</dbReference>
<proteinExistence type="predicted"/>
<name>A0A5P2H3H5_9BURK</name>
<reference evidence="1 2" key="1">
    <citation type="submission" date="2019-09" db="EMBL/GenBank/DDBJ databases">
        <title>FDA dAtabase for Regulatory Grade micrObial Sequences (FDA-ARGOS): Supporting development and validation of Infectious Disease Dx tests.</title>
        <authorList>
            <person name="Sciortino C."/>
            <person name="Tallon L."/>
            <person name="Sadzewicz L."/>
            <person name="Vavikolanu K."/>
            <person name="Mehta A."/>
            <person name="Aluvathingal J."/>
            <person name="Nadendla S."/>
            <person name="Nandy P."/>
            <person name="Geyer C."/>
            <person name="Yan Y."/>
            <person name="Sichtig H."/>
        </authorList>
    </citation>
    <scope>NUCLEOTIDE SEQUENCE [LARGE SCALE GENOMIC DNA]</scope>
    <source>
        <strain evidence="1 2">FDAARGOS_664</strain>
    </source>
</reference>
<sequence>MDIAKIQTLGALEKLGSVDEIRRQLEPIVQPLRIDAKTYADLLLVVQTLQEKWLDFRPGPFVSRQAELVFYLTKLQGSARNELLGITEAHYRNKKLAKQWFRSISQQVHSDKGGDDVAFQVLRDLYTVMTEPVDEDDDA</sequence>
<accession>A0A5P2H3H5</accession>
<organism evidence="1 2">
    <name type="scientific">Cupriavidus pauculus</name>
    <dbReference type="NCBI Taxonomy" id="82633"/>
    <lineage>
        <taxon>Bacteria</taxon>
        <taxon>Pseudomonadati</taxon>
        <taxon>Pseudomonadota</taxon>
        <taxon>Betaproteobacteria</taxon>
        <taxon>Burkholderiales</taxon>
        <taxon>Burkholderiaceae</taxon>
        <taxon>Cupriavidus</taxon>
    </lineage>
</organism>
<dbReference type="RefSeq" id="WP_150372592.1">
    <property type="nucleotide sequence ID" value="NZ_CP044065.1"/>
</dbReference>